<dbReference type="InterPro" id="IPR036188">
    <property type="entry name" value="FAD/NAD-bd_sf"/>
</dbReference>
<dbReference type="Pfam" id="PF05199">
    <property type="entry name" value="GMC_oxred_C"/>
    <property type="match status" value="1"/>
</dbReference>
<dbReference type="GeneID" id="34564930"/>
<evidence type="ECO:0000313" key="4">
    <source>
        <dbReference type="Proteomes" id="UP000176998"/>
    </source>
</evidence>
<evidence type="ECO:0000256" key="1">
    <source>
        <dbReference type="ARBA" id="ARBA00010790"/>
    </source>
</evidence>
<dbReference type="OrthoDB" id="269227at2759"/>
<dbReference type="GO" id="GO:0050660">
    <property type="term" value="F:flavin adenine dinucleotide binding"/>
    <property type="evidence" value="ECO:0007669"/>
    <property type="project" value="InterPro"/>
</dbReference>
<dbReference type="STRING" id="1209926.A0A1G4AUZ0"/>
<dbReference type="Proteomes" id="UP000176998">
    <property type="component" value="Unassembled WGS sequence"/>
</dbReference>
<dbReference type="PANTHER" id="PTHR11552:SF115">
    <property type="entry name" value="DEHYDROGENASE XPTC-RELATED"/>
    <property type="match status" value="1"/>
</dbReference>
<dbReference type="Gene3D" id="3.30.560.10">
    <property type="entry name" value="Glucose Oxidase, domain 3"/>
    <property type="match status" value="1"/>
</dbReference>
<dbReference type="AlphaFoldDB" id="A0A1G4AUZ0"/>
<proteinExistence type="inferred from homology"/>
<keyword evidence="4" id="KW-1185">Reference proteome</keyword>
<dbReference type="Gene3D" id="3.50.50.60">
    <property type="entry name" value="FAD/NAD(P)-binding domain"/>
    <property type="match status" value="1"/>
</dbReference>
<organism evidence="3 4">
    <name type="scientific">Colletotrichum orchidophilum</name>
    <dbReference type="NCBI Taxonomy" id="1209926"/>
    <lineage>
        <taxon>Eukaryota</taxon>
        <taxon>Fungi</taxon>
        <taxon>Dikarya</taxon>
        <taxon>Ascomycota</taxon>
        <taxon>Pezizomycotina</taxon>
        <taxon>Sordariomycetes</taxon>
        <taxon>Hypocreomycetidae</taxon>
        <taxon>Glomerellales</taxon>
        <taxon>Glomerellaceae</taxon>
        <taxon>Colletotrichum</taxon>
    </lineage>
</organism>
<dbReference type="RefSeq" id="XP_022470099.1">
    <property type="nucleotide sequence ID" value="XM_022623420.1"/>
</dbReference>
<dbReference type="GO" id="GO:0044550">
    <property type="term" value="P:secondary metabolite biosynthetic process"/>
    <property type="evidence" value="ECO:0007669"/>
    <property type="project" value="TreeGrafter"/>
</dbReference>
<evidence type="ECO:0000313" key="3">
    <source>
        <dbReference type="EMBL" id="OHE92931.1"/>
    </source>
</evidence>
<dbReference type="SUPFAM" id="SSF54373">
    <property type="entry name" value="FAD-linked reductases, C-terminal domain"/>
    <property type="match status" value="1"/>
</dbReference>
<feature type="domain" description="Glucose-methanol-choline oxidoreductase C-terminal" evidence="2">
    <location>
        <begin position="159"/>
        <end position="290"/>
    </location>
</feature>
<dbReference type="InterPro" id="IPR012132">
    <property type="entry name" value="GMC_OxRdtase"/>
</dbReference>
<dbReference type="GO" id="GO:0016614">
    <property type="term" value="F:oxidoreductase activity, acting on CH-OH group of donors"/>
    <property type="evidence" value="ECO:0007669"/>
    <property type="project" value="InterPro"/>
</dbReference>
<dbReference type="PANTHER" id="PTHR11552">
    <property type="entry name" value="GLUCOSE-METHANOL-CHOLINE GMC OXIDOREDUCTASE"/>
    <property type="match status" value="1"/>
</dbReference>
<gene>
    <name evidence="3" type="ORF">CORC01_11798</name>
</gene>
<evidence type="ECO:0000259" key="2">
    <source>
        <dbReference type="Pfam" id="PF05199"/>
    </source>
</evidence>
<dbReference type="InterPro" id="IPR007867">
    <property type="entry name" value="GMC_OxRtase_C"/>
</dbReference>
<dbReference type="EMBL" id="MJBS01000133">
    <property type="protein sequence ID" value="OHE92931.1"/>
    <property type="molecule type" value="Genomic_DNA"/>
</dbReference>
<reference evidence="3 4" key="1">
    <citation type="submission" date="2016-09" db="EMBL/GenBank/DDBJ databases">
        <authorList>
            <person name="Capua I."/>
            <person name="De Benedictis P."/>
            <person name="Joannis T."/>
            <person name="Lombin L.H."/>
            <person name="Cattoli G."/>
        </authorList>
    </citation>
    <scope>NUCLEOTIDE SEQUENCE [LARGE SCALE GENOMIC DNA]</scope>
    <source>
        <strain evidence="3 4">IMI 309357</strain>
    </source>
</reference>
<name>A0A1G4AUZ0_9PEZI</name>
<comment type="caution">
    <text evidence="3">The sequence shown here is derived from an EMBL/GenBank/DDBJ whole genome shotgun (WGS) entry which is preliminary data.</text>
</comment>
<accession>A0A1G4AUZ0</accession>
<dbReference type="SUPFAM" id="SSF51905">
    <property type="entry name" value="FAD/NAD(P)-binding domain"/>
    <property type="match status" value="1"/>
</dbReference>
<protein>
    <submittedName>
        <fullName evidence="3">Choline dehydrogenase</fullName>
    </submittedName>
</protein>
<sequence>MYSSISVELAHNNRSNSANSYLPLAGSNHYVLIESKITKINLKAPLLHLSRQNLPDLISIQSSYELKSNYTGYVCCEGMTSMYEYPGGKCTFINRNQALSDEDEGELLGLAETAIGGTDNPVGKEKLHDGFSGVKGYPTSVNAGHGKDYFTLIAATMHPLSRGNFHANPENPRGPPLINPKYLSNEYDSQAAIQAIKKYRQVALRESLRSTWVSEYEPGLNTTTDAQRRAFALKTTLSIHHPVGSCVMLPKADGRVIDPLFRVYKIENLRVVDASIMPVLILAHIQTTVYCWESR</sequence>
<comment type="similarity">
    <text evidence="1">Belongs to the GMC oxidoreductase family.</text>
</comment>